<keyword evidence="6" id="KW-0804">Transcription</keyword>
<dbReference type="PANTHER" id="PTHR44215">
    <property type="entry name" value="WD REPEAT-CONTAINING PROTEIN 75"/>
    <property type="match status" value="1"/>
</dbReference>
<evidence type="ECO:0000256" key="6">
    <source>
        <dbReference type="ARBA" id="ARBA00023163"/>
    </source>
</evidence>
<dbReference type="AlphaFoldDB" id="A0A0F7TH65"/>
<dbReference type="PROSITE" id="PS50294">
    <property type="entry name" value="WD_REPEATS_REGION"/>
    <property type="match status" value="1"/>
</dbReference>
<evidence type="ECO:0000256" key="2">
    <source>
        <dbReference type="ARBA" id="ARBA00022517"/>
    </source>
</evidence>
<dbReference type="PROSITE" id="PS50082">
    <property type="entry name" value="WD_REPEATS_2"/>
    <property type="match status" value="1"/>
</dbReference>
<dbReference type="OrthoDB" id="4096at2759"/>
<dbReference type="InterPro" id="IPR053826">
    <property type="entry name" value="WDR75"/>
</dbReference>
<evidence type="ECO:0000313" key="11">
    <source>
        <dbReference type="Proteomes" id="UP000042958"/>
    </source>
</evidence>
<evidence type="ECO:0000256" key="1">
    <source>
        <dbReference type="ARBA" id="ARBA00004604"/>
    </source>
</evidence>
<evidence type="ECO:0000256" key="4">
    <source>
        <dbReference type="ARBA" id="ARBA00022574"/>
    </source>
</evidence>
<keyword evidence="4 8" id="KW-0853">WD repeat</keyword>
<dbReference type="InterPro" id="IPR001680">
    <property type="entry name" value="WD40_rpt"/>
</dbReference>
<dbReference type="SMART" id="SM00320">
    <property type="entry name" value="WD40"/>
    <property type="match status" value="3"/>
</dbReference>
<dbReference type="PANTHER" id="PTHR44215:SF1">
    <property type="entry name" value="WD REPEAT-CONTAINING PROTEIN 75"/>
    <property type="match status" value="1"/>
</dbReference>
<dbReference type="GO" id="GO:2000234">
    <property type="term" value="P:positive regulation of rRNA processing"/>
    <property type="evidence" value="ECO:0007669"/>
    <property type="project" value="TreeGrafter"/>
</dbReference>
<name>A0A0F7TH65_PENBI</name>
<dbReference type="STRING" id="104259.A0A0F7TH65"/>
<reference evidence="11" key="1">
    <citation type="journal article" date="2015" name="Genome Announc.">
        <title>Draft genome sequence of the fungus Penicillium brasilianum MG11.</title>
        <authorList>
            <person name="Horn F."/>
            <person name="Linde J."/>
            <person name="Mattern D.J."/>
            <person name="Walther G."/>
            <person name="Guthke R."/>
            <person name="Brakhage A.A."/>
            <person name="Valiante V."/>
        </authorList>
    </citation>
    <scope>NUCLEOTIDE SEQUENCE [LARGE SCALE GENOMIC DNA]</scope>
    <source>
        <strain evidence="11">MG11</strain>
    </source>
</reference>
<dbReference type="InterPro" id="IPR015943">
    <property type="entry name" value="WD40/YVTN_repeat-like_dom_sf"/>
</dbReference>
<keyword evidence="3" id="KW-0698">rRNA processing</keyword>
<evidence type="ECO:0000256" key="5">
    <source>
        <dbReference type="ARBA" id="ARBA00022737"/>
    </source>
</evidence>
<keyword evidence="5" id="KW-0677">Repeat</keyword>
<dbReference type="SUPFAM" id="SSF50998">
    <property type="entry name" value="Quinoprotein alcohol dehydrogenase-like"/>
    <property type="match status" value="1"/>
</dbReference>
<dbReference type="GO" id="GO:0032040">
    <property type="term" value="C:small-subunit processome"/>
    <property type="evidence" value="ECO:0007669"/>
    <property type="project" value="InterPro"/>
</dbReference>
<proteinExistence type="predicted"/>
<feature type="repeat" description="WD" evidence="8">
    <location>
        <begin position="327"/>
        <end position="368"/>
    </location>
</feature>
<feature type="region of interest" description="Disordered" evidence="9">
    <location>
        <begin position="1"/>
        <end position="77"/>
    </location>
</feature>
<dbReference type="InterPro" id="IPR011047">
    <property type="entry name" value="Quinoprotein_ADH-like_sf"/>
</dbReference>
<evidence type="ECO:0000256" key="7">
    <source>
        <dbReference type="ARBA" id="ARBA00023242"/>
    </source>
</evidence>
<dbReference type="GO" id="GO:0003723">
    <property type="term" value="F:RNA binding"/>
    <property type="evidence" value="ECO:0007669"/>
    <property type="project" value="InterPro"/>
</dbReference>
<keyword evidence="7" id="KW-0539">Nucleus</keyword>
<keyword evidence="2" id="KW-0690">Ribosome biogenesis</keyword>
<organism evidence="10 11">
    <name type="scientific">Penicillium brasilianum</name>
    <dbReference type="NCBI Taxonomy" id="104259"/>
    <lineage>
        <taxon>Eukaryota</taxon>
        <taxon>Fungi</taxon>
        <taxon>Dikarya</taxon>
        <taxon>Ascomycota</taxon>
        <taxon>Pezizomycotina</taxon>
        <taxon>Eurotiomycetes</taxon>
        <taxon>Eurotiomycetidae</taxon>
        <taxon>Eurotiales</taxon>
        <taxon>Aspergillaceae</taxon>
        <taxon>Penicillium</taxon>
    </lineage>
</organism>
<dbReference type="EMBL" id="CDHK01000001">
    <property type="protein sequence ID" value="CEJ55222.1"/>
    <property type="molecule type" value="Genomic_DNA"/>
</dbReference>
<dbReference type="Proteomes" id="UP000042958">
    <property type="component" value="Unassembled WGS sequence"/>
</dbReference>
<evidence type="ECO:0000256" key="8">
    <source>
        <dbReference type="PROSITE-ProRule" id="PRU00221"/>
    </source>
</evidence>
<dbReference type="GO" id="GO:0045943">
    <property type="term" value="P:positive regulation of transcription by RNA polymerase I"/>
    <property type="evidence" value="ECO:0007669"/>
    <property type="project" value="InterPro"/>
</dbReference>
<evidence type="ECO:0000256" key="9">
    <source>
        <dbReference type="SAM" id="MobiDB-lite"/>
    </source>
</evidence>
<dbReference type="Gene3D" id="2.130.10.10">
    <property type="entry name" value="YVTN repeat-like/Quinoprotein amine dehydrogenase"/>
    <property type="match status" value="2"/>
</dbReference>
<keyword evidence="11" id="KW-1185">Reference proteome</keyword>
<evidence type="ECO:0000256" key="3">
    <source>
        <dbReference type="ARBA" id="ARBA00022552"/>
    </source>
</evidence>
<protein>
    <submittedName>
        <fullName evidence="10">Uncharacterized protein</fullName>
    </submittedName>
</protein>
<feature type="compositionally biased region" description="Polar residues" evidence="9">
    <location>
        <begin position="38"/>
        <end position="53"/>
    </location>
</feature>
<accession>A0A0F7TH65</accession>
<evidence type="ECO:0000313" key="10">
    <source>
        <dbReference type="EMBL" id="CEJ55222.1"/>
    </source>
</evidence>
<sequence length="906" mass="98605">MAPNQSARHQKRSRASDAAEKVSRPGEERSKRRRTSDVTDTQSPKKSKASSGTEVALVTNADAPSKDLQERKSSAPWSFSRPVGGRYINLDPVMTTDEAYLFLGLDASVQVFATATSRLLRTLQMEAGQKVIGYHLCPIESDILYIFTPGFVTKWDWDSGKRLARWGTDATTIAVDLSLAEKKDQLASYSIVSQKDGKRQILINSLGEKKLPGLSVLVTSEPINSIKVACGGRVIVACDGSHLFLGTTSSLDLESLDSTQYTWREAALPAPATCFHLRENLDNSSESSAPVVDLVVGETGGYILIYQDVLSTLFGRSAEKKSTPRKLHWHRGAVSSVRWSRDGNYLISGGQESVLVLWQLDTGRKQFLPHLSSPICNIVVSPNGNSYVVKLADNSVMVLSARELQPSANVTGLQLSTEITSYKDTSSRRSFGAVAALHPQHPERLMVTVPASYHISQQGHQRPSSAVLQTFDIRANCHISRQALARTNATTLDIGPDGTPIVAPDVRQMDIVQDGKWLATVDSWAPNPQDLEASTSSTSKDDLGSSRAEVFLKFWKWSASADSWELVTRIDGPHYSASRHSTVLGLAARPCSHEFATLGADAFLRFWCPTTRHRSGLNTDVSKQNPDTWKCRTMVDLSASVDNTTRALETACITFSEDGSVLAVCLPSHSGPGDGIILLIDARDGTVHYRRTGVFFGKPFSARFLGKYLIVASSGSVAVWDTVDDVVKPMELTESTSSTDVMFQPLIAVNTRTGTFALAVRSGGSSNNPQKKRRKARYHIRIYDVPSFDLVFQETLGCSPLALLSDAFTGDYIIIDSTASVQRLGCLEKASQKSTQPQEVTSQLNSGLANIFSHTHEQPAALPDTEDGHSTSQNKALATVFGETPSFSLPSIGVLFRNVVQTLGSS</sequence>
<gene>
    <name evidence="10" type="ORF">PMG11_01491</name>
</gene>
<dbReference type="GO" id="GO:0006364">
    <property type="term" value="P:rRNA processing"/>
    <property type="evidence" value="ECO:0007669"/>
    <property type="project" value="UniProtKB-KW"/>
</dbReference>
<comment type="subcellular location">
    <subcellularLocation>
        <location evidence="1">Nucleus</location>
        <location evidence="1">Nucleolus</location>
    </subcellularLocation>
</comment>
<feature type="compositionally biased region" description="Basic and acidic residues" evidence="9">
    <location>
        <begin position="64"/>
        <end position="73"/>
    </location>
</feature>
<dbReference type="Pfam" id="PF23869">
    <property type="entry name" value="Beta-prop_WDR75_1st"/>
    <property type="match status" value="1"/>
</dbReference>
<feature type="compositionally biased region" description="Basic and acidic residues" evidence="9">
    <location>
        <begin position="14"/>
        <end position="30"/>
    </location>
</feature>